<sequence length="201" mass="22072">MRRSPPFLAVFTFAACSQTAPKSSPHLYSDAHLGTSPKSLSPTPTCGDSGLSTPAQTPGPFYSANSPQRQSLLEADTAGSRLIVTGQVLTTDCVPLANSLIDVWQTDAQGRYDNTGNKLRGHQFTDVKGRYWLETIVPGLYPGRTRHLHIKVQAPNRPVLTTQLYLPEEPLNESDFLFQPELIMAIQDTADGKQARFDFVL</sequence>
<proteinExistence type="inferred from homology"/>
<dbReference type="GO" id="GO:0016702">
    <property type="term" value="F:oxidoreductase activity, acting on single donors with incorporation of molecular oxygen, incorporation of two atoms of oxygen"/>
    <property type="evidence" value="ECO:0007669"/>
    <property type="project" value="InterPro"/>
</dbReference>
<name>A0A2W4WTQ3_9CYAN</name>
<dbReference type="InterPro" id="IPR050770">
    <property type="entry name" value="Intradiol_RC_Dioxygenase"/>
</dbReference>
<comment type="similarity">
    <text evidence="1">Belongs to the intradiol ring-cleavage dioxygenase family.</text>
</comment>
<feature type="region of interest" description="Disordered" evidence="4">
    <location>
        <begin position="20"/>
        <end position="67"/>
    </location>
</feature>
<dbReference type="PANTHER" id="PTHR33711">
    <property type="entry name" value="DIOXYGENASE, PUTATIVE (AFU_ORTHOLOGUE AFUA_2G02910)-RELATED"/>
    <property type="match status" value="1"/>
</dbReference>
<dbReference type="PROSITE" id="PS51257">
    <property type="entry name" value="PROKAR_LIPOPROTEIN"/>
    <property type="match status" value="1"/>
</dbReference>
<dbReference type="CDD" id="cd00421">
    <property type="entry name" value="intradiol_dioxygenase"/>
    <property type="match status" value="1"/>
</dbReference>
<feature type="domain" description="Intradiol ring-cleavage dioxygenases" evidence="5">
    <location>
        <begin position="59"/>
        <end position="201"/>
    </location>
</feature>
<organism evidence="6 7">
    <name type="scientific">Phormidesmis priestleyi</name>
    <dbReference type="NCBI Taxonomy" id="268141"/>
    <lineage>
        <taxon>Bacteria</taxon>
        <taxon>Bacillati</taxon>
        <taxon>Cyanobacteriota</taxon>
        <taxon>Cyanophyceae</taxon>
        <taxon>Leptolyngbyales</taxon>
        <taxon>Leptolyngbyaceae</taxon>
        <taxon>Phormidesmis</taxon>
    </lineage>
</organism>
<evidence type="ECO:0000256" key="2">
    <source>
        <dbReference type="ARBA" id="ARBA00022964"/>
    </source>
</evidence>
<evidence type="ECO:0000256" key="1">
    <source>
        <dbReference type="ARBA" id="ARBA00007825"/>
    </source>
</evidence>
<dbReference type="EMBL" id="QBMP01000242">
    <property type="protein sequence ID" value="PZO48326.1"/>
    <property type="molecule type" value="Genomic_DNA"/>
</dbReference>
<accession>A0A2W4WTQ3</accession>
<evidence type="ECO:0000256" key="3">
    <source>
        <dbReference type="ARBA" id="ARBA00023002"/>
    </source>
</evidence>
<dbReference type="GO" id="GO:0008199">
    <property type="term" value="F:ferric iron binding"/>
    <property type="evidence" value="ECO:0007669"/>
    <property type="project" value="InterPro"/>
</dbReference>
<reference evidence="6 7" key="2">
    <citation type="submission" date="2018-06" db="EMBL/GenBank/DDBJ databases">
        <title>Metagenomic assembly of (sub)arctic Cyanobacteria and their associated microbiome from non-axenic cultures.</title>
        <authorList>
            <person name="Baurain D."/>
        </authorList>
    </citation>
    <scope>NUCLEOTIDE SEQUENCE [LARGE SCALE GENOMIC DNA]</scope>
    <source>
        <strain evidence="6">ULC027bin1</strain>
    </source>
</reference>
<dbReference type="AlphaFoldDB" id="A0A2W4WTQ3"/>
<protein>
    <submittedName>
        <fullName evidence="6">Intradiol ring-cleavage dioxygenase</fullName>
    </submittedName>
</protein>
<dbReference type="PANTHER" id="PTHR33711:SF11">
    <property type="entry name" value="DIOXYGENASE"/>
    <property type="match status" value="1"/>
</dbReference>
<gene>
    <name evidence="6" type="ORF">DCF15_18070</name>
</gene>
<dbReference type="InterPro" id="IPR015889">
    <property type="entry name" value="Intradiol_dOase_core"/>
</dbReference>
<reference evidence="7" key="1">
    <citation type="submission" date="2018-04" db="EMBL/GenBank/DDBJ databases">
        <authorList>
            <person name="Cornet L."/>
        </authorList>
    </citation>
    <scope>NUCLEOTIDE SEQUENCE [LARGE SCALE GENOMIC DNA]</scope>
</reference>
<keyword evidence="3" id="KW-0560">Oxidoreductase</keyword>
<comment type="caution">
    <text evidence="6">The sequence shown here is derived from an EMBL/GenBank/DDBJ whole genome shotgun (WGS) entry which is preliminary data.</text>
</comment>
<dbReference type="Gene3D" id="2.60.130.10">
    <property type="entry name" value="Aromatic compound dioxygenase"/>
    <property type="match status" value="1"/>
</dbReference>
<dbReference type="InterPro" id="IPR000627">
    <property type="entry name" value="Intradiol_dOase_C"/>
</dbReference>
<feature type="compositionally biased region" description="Polar residues" evidence="4">
    <location>
        <begin position="36"/>
        <end position="56"/>
    </location>
</feature>
<evidence type="ECO:0000256" key="4">
    <source>
        <dbReference type="SAM" id="MobiDB-lite"/>
    </source>
</evidence>
<evidence type="ECO:0000313" key="6">
    <source>
        <dbReference type="EMBL" id="PZO48326.1"/>
    </source>
</evidence>
<keyword evidence="2 6" id="KW-0223">Dioxygenase</keyword>
<dbReference type="Pfam" id="PF00775">
    <property type="entry name" value="Dioxygenase_C"/>
    <property type="match status" value="1"/>
</dbReference>
<dbReference type="Proteomes" id="UP000249794">
    <property type="component" value="Unassembled WGS sequence"/>
</dbReference>
<evidence type="ECO:0000259" key="5">
    <source>
        <dbReference type="Pfam" id="PF00775"/>
    </source>
</evidence>
<evidence type="ECO:0000313" key="7">
    <source>
        <dbReference type="Proteomes" id="UP000249794"/>
    </source>
</evidence>
<dbReference type="SUPFAM" id="SSF49482">
    <property type="entry name" value="Aromatic compound dioxygenase"/>
    <property type="match status" value="1"/>
</dbReference>